<dbReference type="Pfam" id="PF13716">
    <property type="entry name" value="CRAL_TRIO_2"/>
    <property type="match status" value="1"/>
</dbReference>
<dbReference type="PROSITE" id="PS50191">
    <property type="entry name" value="CRAL_TRIO"/>
    <property type="match status" value="1"/>
</dbReference>
<dbReference type="Gene3D" id="3.90.640.10">
    <property type="entry name" value="Actin, Chain A, domain 4"/>
    <property type="match status" value="1"/>
</dbReference>
<dbReference type="Gene3D" id="3.40.525.10">
    <property type="entry name" value="CRAL-TRIO lipid binding domain"/>
    <property type="match status" value="1"/>
</dbReference>
<dbReference type="SMART" id="SM00268">
    <property type="entry name" value="ACTIN"/>
    <property type="match status" value="1"/>
</dbReference>
<dbReference type="InterPro" id="IPR001251">
    <property type="entry name" value="CRAL-TRIO_dom"/>
</dbReference>
<feature type="region of interest" description="Disordered" evidence="6">
    <location>
        <begin position="1047"/>
        <end position="1066"/>
    </location>
</feature>
<organism evidence="8 9">
    <name type="scientific">Takifugu bimaculatus</name>
    <dbReference type="NCBI Taxonomy" id="433685"/>
    <lineage>
        <taxon>Eukaryota</taxon>
        <taxon>Metazoa</taxon>
        <taxon>Chordata</taxon>
        <taxon>Craniata</taxon>
        <taxon>Vertebrata</taxon>
        <taxon>Euteleostomi</taxon>
        <taxon>Actinopterygii</taxon>
        <taxon>Neopterygii</taxon>
        <taxon>Teleostei</taxon>
        <taxon>Neoteleostei</taxon>
        <taxon>Acanthomorphata</taxon>
        <taxon>Eupercaria</taxon>
        <taxon>Tetraodontiformes</taxon>
        <taxon>Tetradontoidea</taxon>
        <taxon>Tetraodontidae</taxon>
        <taxon>Takifugu</taxon>
    </lineage>
</organism>
<dbReference type="Proteomes" id="UP000516260">
    <property type="component" value="Chromosome 19"/>
</dbReference>
<keyword evidence="9" id="KW-1185">Reference proteome</keyword>
<sequence length="1711" mass="192228">MRRRSTDPPEPEGPPSPPLPADHVLASGAVLFPGAFDQHGCPLIVFPVDGQTKLSTELSKAEVVDFINYFQRVHNKKLEKECLVSVVADLRHASLPTVRFITETLLLLELHKRTVHSVYIIQPQKKEVLKLLLKLLTPSKFYPTTLKKIIVKEISELSNYIDKSQLPSSLGGYLIYCHQSWVSFVKEIDAFIQEFVSVVQRLPSCISTLYSLSRMPLPFTFTELQNYFSTNESTFQQLRRELGLDELLRHCETVVEKLHYPEKDPCYLAMAGTALFTHTTFDMLQNHSRITAAVEKVELLWEQAFAKARLQLQVFQLQEDALQITEQIKSLHQEKLQPYRIEIAKDDAAAVKLLSEFEATIYTPAVALVCCAEDVIHTLAKIMPLEGQTKDHWVLDLERLKEKFYSAVQFILQTLRAVSKYHRHYQKANCWYSLVLHDNVLQELLSGVNGDAGSPWRQRKNWGVLPAWRQRISYFLKKNPPPDQEELVYLAHLSSIIPDEKVQQAGKQMSQRCITLRKLLLSPEPVAVGYLQRALQWQYELLRSSYSSADCAAVEKGQDVVKYKDLKEMTVPRTSSAAGLVSADGTPLSLSSFDSGFDGLGNGQPEVLGGRKRLEDLCGVTEIRGSEKCTLILPQLGKDGSACISDTEVHGDEFDCGYVGGSSGASIQIVPKAAVDSLNFEIRVKRSAALPSNPWLSLPVDNLENSYTITVTPNPTPQKKNHQLQEPPDPFSAVGQLFGSKDQPAQTEGLSSTWPRASKSQDCVRSGRSTLEDPELSPVCHILSSTLTEERDKTLSTTEGGPTLLWDSYDLHEQNQDAVDRSIDLSLNDWDVKERETLREVERILDRTDKILEKEENILAQEAVLDAMLSSENQQQQWLWDEENWAEGMSSRELAEAGVLGLDDNLLPAESDSVWEPNSTASTHEIKTSDCYNKMIPEAHAQVFHSSSDLLTELRQVHTLDEMIVEEKLKIHMFRQKEMPDEELPRSKILDSNRLSVRKEREAFRLQLEKEKQEVALLEKSLENECKVKERSKKVIRCSIMAKTRAEKKDEKVKDLPGSSNGSHETALVCSDSEVLHKTEHLEEASEPNILTENASNHPIQLPASQADHLECETSLIRRNASDLKPVEPLECVFSENPVKPEASLTPELRPDDGAFDPGGNCHVSPLPNPRKLLVAMDKTPEDETPCSTDIQIPPLSSITDELVRETAVHKLPELPESADNKHSVIHTANVKEHQNNNNKQMPLAEYQIPSDQFSERNIKDDDDSLVFKALGEGDLLSEEMNTLSPVSRCLLPEPPFELQLSRGDQDADASGGLQPSDWMKVSGCESTDGDITVRTMKDFKTPIVLDTGSGLMKAGFADEDLPNVVFPTIIGMPKYEEIMNGRAERETYIGHEAQHMRGVLALKHPIKNGIIQNWDEMEKIWHHTFLQMRVDPEDHPVLLTEAAMNPLENRRRMVEIMFECFNVPFTYVAMQAVLSLYASGRSTGVVFDSGDGVSHSVPVFDGHYLPHAVQRFPLAGVDVTLHLIKLLQEQGVCMRTTAEVEIVREMKEKCCRVALNYEAELCAGGSSCREMHFTMPDGQIVTVNTERFRAPEILFKPELIGRDHCGIHESLFKSILSSDIDLRRSLLQNIVLSGGNTLLSGFPERLQAEIQGLLPPDTGECVHVISPVDRDFSVWSGGAMLANLQSFNLAWISLEEYEEHGPHIVHRKCF</sequence>
<dbReference type="Gene3D" id="3.30.420.40">
    <property type="match status" value="2"/>
</dbReference>
<evidence type="ECO:0000256" key="4">
    <source>
        <dbReference type="RuleBase" id="RU000487"/>
    </source>
</evidence>
<protein>
    <recommendedName>
        <fullName evidence="7">CRAL-TRIO domain-containing protein</fullName>
    </recommendedName>
</protein>
<proteinExistence type="inferred from homology"/>
<evidence type="ECO:0000256" key="2">
    <source>
        <dbReference type="ARBA" id="ARBA00006752"/>
    </source>
</evidence>
<dbReference type="SUPFAM" id="SSF52087">
    <property type="entry name" value="CRAL/TRIO domain"/>
    <property type="match status" value="1"/>
</dbReference>
<dbReference type="FunFam" id="3.90.640.10:FF:000007">
    <property type="entry name" value="Actin like 7B"/>
    <property type="match status" value="1"/>
</dbReference>
<gene>
    <name evidence="8" type="ORF">fugu_017367</name>
</gene>
<keyword evidence="3" id="KW-0206">Cytoskeleton</keyword>
<dbReference type="CDD" id="cd13397">
    <property type="entry name" value="ASKHA_NBD_actin_Arp-T1-3"/>
    <property type="match status" value="1"/>
</dbReference>
<dbReference type="FunFam" id="3.30.420.40:FF:000058">
    <property type="entry name" value="Putative actin-related protein 5"/>
    <property type="match status" value="1"/>
</dbReference>
<evidence type="ECO:0000313" key="8">
    <source>
        <dbReference type="EMBL" id="TNM94608.1"/>
    </source>
</evidence>
<dbReference type="InterPro" id="IPR043129">
    <property type="entry name" value="ATPase_NBD"/>
</dbReference>
<dbReference type="EMBL" id="SWLE01000011">
    <property type="protein sequence ID" value="TNM94608.1"/>
    <property type="molecule type" value="Genomic_DNA"/>
</dbReference>
<comment type="similarity">
    <text evidence="2 4">Belongs to the actin family.</text>
</comment>
<dbReference type="Pfam" id="PF00022">
    <property type="entry name" value="Actin"/>
    <property type="match status" value="1"/>
</dbReference>
<dbReference type="InterPro" id="IPR004000">
    <property type="entry name" value="Actin"/>
</dbReference>
<dbReference type="PANTHER" id="PTHR11937">
    <property type="entry name" value="ACTIN"/>
    <property type="match status" value="1"/>
</dbReference>
<dbReference type="InterPro" id="IPR036865">
    <property type="entry name" value="CRAL-TRIO_dom_sf"/>
</dbReference>
<feature type="compositionally biased region" description="Polar residues" evidence="6">
    <location>
        <begin position="743"/>
        <end position="761"/>
    </location>
</feature>
<keyword evidence="3" id="KW-0963">Cytoplasm</keyword>
<dbReference type="GO" id="GO:0005856">
    <property type="term" value="C:cytoskeleton"/>
    <property type="evidence" value="ECO:0007669"/>
    <property type="project" value="UniProtKB-SubCell"/>
</dbReference>
<dbReference type="PROSITE" id="PS01132">
    <property type="entry name" value="ACTINS_ACT_LIKE"/>
    <property type="match status" value="1"/>
</dbReference>
<feature type="region of interest" description="Disordered" evidence="6">
    <location>
        <begin position="741"/>
        <end position="761"/>
    </location>
</feature>
<evidence type="ECO:0000313" key="9">
    <source>
        <dbReference type="Proteomes" id="UP000516260"/>
    </source>
</evidence>
<feature type="region of interest" description="Disordered" evidence="6">
    <location>
        <begin position="1"/>
        <end position="20"/>
    </location>
</feature>
<evidence type="ECO:0000256" key="1">
    <source>
        <dbReference type="ARBA" id="ARBA00004245"/>
    </source>
</evidence>
<evidence type="ECO:0000256" key="5">
    <source>
        <dbReference type="SAM" id="Coils"/>
    </source>
</evidence>
<evidence type="ECO:0000259" key="7">
    <source>
        <dbReference type="PROSITE" id="PS50191"/>
    </source>
</evidence>
<evidence type="ECO:0000256" key="6">
    <source>
        <dbReference type="SAM" id="MobiDB-lite"/>
    </source>
</evidence>
<feature type="domain" description="CRAL-TRIO" evidence="7">
    <location>
        <begin position="20"/>
        <end position="178"/>
    </location>
</feature>
<feature type="compositionally biased region" description="Pro residues" evidence="6">
    <location>
        <begin position="11"/>
        <end position="20"/>
    </location>
</feature>
<dbReference type="FunFam" id="3.30.420.40:FF:000002">
    <property type="entry name" value="Muscle actin"/>
    <property type="match status" value="1"/>
</dbReference>
<comment type="caution">
    <text evidence="8">The sequence shown here is derived from an EMBL/GenBank/DDBJ whole genome shotgun (WGS) entry which is preliminary data.</text>
</comment>
<dbReference type="PRINTS" id="PR00190">
    <property type="entry name" value="ACTIN"/>
</dbReference>
<feature type="coiled-coil region" evidence="5">
    <location>
        <begin position="994"/>
        <end position="1028"/>
    </location>
</feature>
<dbReference type="InterPro" id="IPR020902">
    <property type="entry name" value="Actin/actin-like_CS"/>
</dbReference>
<accession>A0A4Z2BSB5</accession>
<reference evidence="8 9" key="1">
    <citation type="submission" date="2019-04" db="EMBL/GenBank/DDBJ databases">
        <title>The sequence and de novo assembly of Takifugu bimaculatus genome using PacBio and Hi-C technologies.</title>
        <authorList>
            <person name="Xu P."/>
            <person name="Liu B."/>
            <person name="Zhou Z."/>
        </authorList>
    </citation>
    <scope>NUCLEOTIDE SEQUENCE [LARGE SCALE GENOMIC DNA]</scope>
    <source>
        <strain evidence="8">TB-2018</strain>
        <tissue evidence="8">Muscle</tissue>
    </source>
</reference>
<name>A0A4Z2BSB5_9TELE</name>
<evidence type="ECO:0000256" key="3">
    <source>
        <dbReference type="ARBA" id="ARBA00023212"/>
    </source>
</evidence>
<dbReference type="SUPFAM" id="SSF53067">
    <property type="entry name" value="Actin-like ATPase domain"/>
    <property type="match status" value="2"/>
</dbReference>
<keyword evidence="5" id="KW-0175">Coiled coil</keyword>
<comment type="subcellular location">
    <subcellularLocation>
        <location evidence="1">Cytoplasm</location>
        <location evidence="1">Cytoskeleton</location>
    </subcellularLocation>
</comment>